<comment type="similarity">
    <text evidence="2">Belongs to the acetyltransferase family. ArgA subfamily.</text>
</comment>
<feature type="region of interest" description="Disordered" evidence="7">
    <location>
        <begin position="71"/>
        <end position="155"/>
    </location>
</feature>
<dbReference type="RefSeq" id="XP_005535217.1">
    <property type="nucleotide sequence ID" value="XM_005535160.1"/>
</dbReference>
<feature type="compositionally biased region" description="Low complexity" evidence="7">
    <location>
        <begin position="500"/>
        <end position="518"/>
    </location>
</feature>
<dbReference type="STRING" id="280699.M1UNG6"/>
<dbReference type="Gene3D" id="3.40.1160.10">
    <property type="entry name" value="Acetylglutamate kinase-like"/>
    <property type="match status" value="1"/>
</dbReference>
<dbReference type="GeneID" id="16992332"/>
<dbReference type="GO" id="GO:0005737">
    <property type="term" value="C:cytoplasm"/>
    <property type="evidence" value="ECO:0007669"/>
    <property type="project" value="InterPro"/>
</dbReference>
<dbReference type="Gramene" id="CMB127CT">
    <property type="protein sequence ID" value="CMB127CT"/>
    <property type="gene ID" value="CMB127C"/>
</dbReference>
<evidence type="ECO:0000256" key="3">
    <source>
        <dbReference type="ARBA" id="ARBA00012697"/>
    </source>
</evidence>
<dbReference type="OrthoDB" id="438291at2759"/>
<organism evidence="9 10">
    <name type="scientific">Cyanidioschyzon merolae (strain NIES-3377 / 10D)</name>
    <name type="common">Unicellular red alga</name>
    <dbReference type="NCBI Taxonomy" id="280699"/>
    <lineage>
        <taxon>Eukaryota</taxon>
        <taxon>Rhodophyta</taxon>
        <taxon>Bangiophyceae</taxon>
        <taxon>Cyanidiales</taxon>
        <taxon>Cyanidiaceae</taxon>
        <taxon>Cyanidioschyzon</taxon>
    </lineage>
</organism>
<dbReference type="NCBIfam" id="TIGR01890">
    <property type="entry name" value="N-Ac-Glu-synth"/>
    <property type="match status" value="1"/>
</dbReference>
<dbReference type="Gene3D" id="3.40.630.30">
    <property type="match status" value="1"/>
</dbReference>
<keyword evidence="5" id="KW-0012">Acyltransferase</keyword>
<dbReference type="SUPFAM" id="SSF53633">
    <property type="entry name" value="Carbamate kinase-like"/>
    <property type="match status" value="1"/>
</dbReference>
<keyword evidence="4" id="KW-0808">Transferase</keyword>
<evidence type="ECO:0000259" key="8">
    <source>
        <dbReference type="PROSITE" id="PS51186"/>
    </source>
</evidence>
<dbReference type="KEGG" id="cme:CYME_CMB127C"/>
<dbReference type="EMBL" id="AP006484">
    <property type="protein sequence ID" value="BAM78931.1"/>
    <property type="molecule type" value="Genomic_DNA"/>
</dbReference>
<feature type="compositionally biased region" description="Polar residues" evidence="7">
    <location>
        <begin position="130"/>
        <end position="153"/>
    </location>
</feature>
<evidence type="ECO:0000256" key="6">
    <source>
        <dbReference type="ARBA" id="ARBA00048372"/>
    </source>
</evidence>
<dbReference type="PROSITE" id="PS51186">
    <property type="entry name" value="GNAT"/>
    <property type="match status" value="1"/>
</dbReference>
<dbReference type="eggNOG" id="KOG2436">
    <property type="taxonomic scope" value="Eukaryota"/>
</dbReference>
<evidence type="ECO:0000313" key="9">
    <source>
        <dbReference type="EMBL" id="BAM78931.1"/>
    </source>
</evidence>
<dbReference type="Pfam" id="PF00583">
    <property type="entry name" value="Acetyltransf_1"/>
    <property type="match status" value="1"/>
</dbReference>
<reference evidence="9 10" key="2">
    <citation type="journal article" date="2007" name="BMC Biol.">
        <title>A 100%-complete sequence reveals unusually simple genomic features in the hot-spring red alga Cyanidioschyzon merolae.</title>
        <authorList>
            <person name="Nozaki H."/>
            <person name="Takano H."/>
            <person name="Misumi O."/>
            <person name="Terasawa K."/>
            <person name="Matsuzaki M."/>
            <person name="Maruyama S."/>
            <person name="Nishida K."/>
            <person name="Yagisawa F."/>
            <person name="Yoshida Y."/>
            <person name="Fujiwara T."/>
            <person name="Takio S."/>
            <person name="Tamura K."/>
            <person name="Chung S.J."/>
            <person name="Nakamura S."/>
            <person name="Kuroiwa H."/>
            <person name="Tanaka K."/>
            <person name="Sato N."/>
            <person name="Kuroiwa T."/>
        </authorList>
    </citation>
    <scope>NUCLEOTIDE SEQUENCE [LARGE SCALE GENOMIC DNA]</scope>
    <source>
        <strain evidence="9 10">10D</strain>
    </source>
</reference>
<dbReference type="Proteomes" id="UP000007014">
    <property type="component" value="Chromosome 2"/>
</dbReference>
<dbReference type="GO" id="GO:0004042">
    <property type="term" value="F:L-glutamate N-acetyltransferase activity"/>
    <property type="evidence" value="ECO:0007669"/>
    <property type="project" value="InterPro"/>
</dbReference>
<dbReference type="SUPFAM" id="SSF55729">
    <property type="entry name" value="Acyl-CoA N-acyltransferases (Nat)"/>
    <property type="match status" value="1"/>
</dbReference>
<reference evidence="9 10" key="1">
    <citation type="journal article" date="2004" name="Nature">
        <title>Genome sequence of the ultrasmall unicellular red alga Cyanidioschyzon merolae 10D.</title>
        <authorList>
            <person name="Matsuzaki M."/>
            <person name="Misumi O."/>
            <person name="Shin-i T."/>
            <person name="Maruyama S."/>
            <person name="Takahara M."/>
            <person name="Miyagishima S."/>
            <person name="Mori T."/>
            <person name="Nishida K."/>
            <person name="Yagisawa F."/>
            <person name="Nishida K."/>
            <person name="Yoshida Y."/>
            <person name="Nishimura Y."/>
            <person name="Nakao S."/>
            <person name="Kobayashi T."/>
            <person name="Momoyama Y."/>
            <person name="Higashiyama T."/>
            <person name="Minoda A."/>
            <person name="Sano M."/>
            <person name="Nomoto H."/>
            <person name="Oishi K."/>
            <person name="Hayashi H."/>
            <person name="Ohta F."/>
            <person name="Nishizaka S."/>
            <person name="Haga S."/>
            <person name="Miura S."/>
            <person name="Morishita T."/>
            <person name="Kabeya Y."/>
            <person name="Terasawa K."/>
            <person name="Suzuki Y."/>
            <person name="Ishii Y."/>
            <person name="Asakawa S."/>
            <person name="Takano H."/>
            <person name="Ohta N."/>
            <person name="Kuroiwa H."/>
            <person name="Tanaka K."/>
            <person name="Shimizu N."/>
            <person name="Sugano S."/>
            <person name="Sato N."/>
            <person name="Nozaki H."/>
            <person name="Ogasawara N."/>
            <person name="Kohara Y."/>
            <person name="Kuroiwa T."/>
        </authorList>
    </citation>
    <scope>NUCLEOTIDE SEQUENCE [LARGE SCALE GENOMIC DNA]</scope>
    <source>
        <strain evidence="9 10">10D</strain>
    </source>
</reference>
<dbReference type="Pfam" id="PF00696">
    <property type="entry name" value="AA_kinase"/>
    <property type="match status" value="1"/>
</dbReference>
<dbReference type="GO" id="GO:0006526">
    <property type="term" value="P:L-arginine biosynthetic process"/>
    <property type="evidence" value="ECO:0007669"/>
    <property type="project" value="UniProtKB-UniPathway"/>
</dbReference>
<dbReference type="AlphaFoldDB" id="M1UNG6"/>
<keyword evidence="10" id="KW-1185">Reference proteome</keyword>
<dbReference type="InterPro" id="IPR016181">
    <property type="entry name" value="Acyl_CoA_acyltransferase"/>
</dbReference>
<evidence type="ECO:0000313" key="10">
    <source>
        <dbReference type="Proteomes" id="UP000007014"/>
    </source>
</evidence>
<comment type="catalytic activity">
    <reaction evidence="6">
        <text>L-glutamate + acetyl-CoA = N-acetyl-L-glutamate + CoA + H(+)</text>
        <dbReference type="Rhea" id="RHEA:24292"/>
        <dbReference type="ChEBI" id="CHEBI:15378"/>
        <dbReference type="ChEBI" id="CHEBI:29985"/>
        <dbReference type="ChEBI" id="CHEBI:44337"/>
        <dbReference type="ChEBI" id="CHEBI:57287"/>
        <dbReference type="ChEBI" id="CHEBI:57288"/>
        <dbReference type="EC" id="2.3.1.1"/>
    </reaction>
</comment>
<name>M1UNG6_CYAM1</name>
<dbReference type="PANTHER" id="PTHR30602:SF12">
    <property type="entry name" value="AMINO-ACID ACETYLTRANSFERASE NAGS1, CHLOROPLASTIC-RELATED"/>
    <property type="match status" value="1"/>
</dbReference>
<dbReference type="HAMAP" id="MF_01105">
    <property type="entry name" value="N_acetyl_glu_synth"/>
    <property type="match status" value="1"/>
</dbReference>
<dbReference type="UniPathway" id="UPA00068">
    <property type="reaction ID" value="UER00106"/>
</dbReference>
<accession>M1UNG6</accession>
<feature type="compositionally biased region" description="Low complexity" evidence="7">
    <location>
        <begin position="182"/>
        <end position="195"/>
    </location>
</feature>
<evidence type="ECO:0000256" key="7">
    <source>
        <dbReference type="SAM" id="MobiDB-lite"/>
    </source>
</evidence>
<dbReference type="InterPro" id="IPR001048">
    <property type="entry name" value="Asp/Glu/Uridylate_kinase"/>
</dbReference>
<protein>
    <recommendedName>
        <fullName evidence="3">amino-acid N-acetyltransferase</fullName>
        <ecNumber evidence="3">2.3.1.1</ecNumber>
    </recommendedName>
</protein>
<feature type="domain" description="N-acetyltransferase" evidence="8">
    <location>
        <begin position="583"/>
        <end position="730"/>
    </location>
</feature>
<evidence type="ECO:0000256" key="2">
    <source>
        <dbReference type="ARBA" id="ARBA00009145"/>
    </source>
</evidence>
<sequence length="744" mass="81582">MVKMRSPSCAYLALPAPNSTLRHGSRRCRHALQCARPRPERAAVLGTASATRYRREHARFLVACGARALDTPDPEDDLGGFSRSGSASPATDAHCKATEPVSDSKIAGEAQPAPADARDTAEVSELTGATDASKTSEWSIRTPNTRRGTNITNAMPVEEPINLSFGSSVMIPEHQHTNGEPAAAAAAAAAAGAGANETRPRSPDPYEWPIANFQASNLSWISAAEMTQWTQQEMASKLGISNASETRPTAVPPLPNSCDAFVAFLRNCSPYIYAHRNKTFVIHIPGQMLLDRALFESFMQDVALIKSLGVRVILVGGCRPQVDRALERYGIQQRFVRGTRISSPEVMQAVLEASGYVRFSIESALQRRPSNSVSLRTPNVVSGNFFTAQPVGVVEGVDFGYTGKVRKIDVQKIMKRLDEDEIVILSNVGFAPSGALFNCQSEEVASSCASQLQADKLIFMTDGEMLADLRTRTIMHNVPLRAAMEFLQLNGQASPYDANASATTSTSTSTMTPAKSMTQQVDEPRASRPMPERFHVCLQESVRALRGGVTRAHLINMFVDGAILIELYTRDGVGLMISRDIYEGIRSAKISDIPGIMELIRPLQEEGILVPRSREALEAEIHRFLVVVRDGMVTACAALVPYGSGEAAEIACFVVSPQYRGRGKGDALLGFLERRALSQGIRRVFILSVRAFHWFLERGFREGTIDDLPPEKRKTYNFHRRSKIYIKDLISQREVDEEELLRGL</sequence>
<feature type="region of interest" description="Disordered" evidence="7">
    <location>
        <begin position="181"/>
        <end position="204"/>
    </location>
</feature>
<evidence type="ECO:0000256" key="5">
    <source>
        <dbReference type="ARBA" id="ARBA00023315"/>
    </source>
</evidence>
<evidence type="ECO:0000256" key="1">
    <source>
        <dbReference type="ARBA" id="ARBA00004925"/>
    </source>
</evidence>
<gene>
    <name evidence="9" type="ORF">CYME_CMB127C</name>
</gene>
<dbReference type="InterPro" id="IPR036393">
    <property type="entry name" value="AceGlu_kinase-like_sf"/>
</dbReference>
<comment type="pathway">
    <text evidence="1">Amino-acid biosynthesis; L-arginine biosynthesis; N(2)-acetyl-L-ornithine from L-glutamate: step 1/4.</text>
</comment>
<proteinExistence type="inferred from homology"/>
<dbReference type="OMA" id="RWHEICD"/>
<dbReference type="CDD" id="cd04301">
    <property type="entry name" value="NAT_SF"/>
    <property type="match status" value="1"/>
</dbReference>
<dbReference type="EC" id="2.3.1.1" evidence="3"/>
<dbReference type="InterPro" id="IPR010167">
    <property type="entry name" value="NH2A_AcTrfase"/>
</dbReference>
<feature type="region of interest" description="Disordered" evidence="7">
    <location>
        <begin position="497"/>
        <end position="529"/>
    </location>
</feature>
<dbReference type="PANTHER" id="PTHR30602">
    <property type="entry name" value="AMINO-ACID ACETYLTRANSFERASE"/>
    <property type="match status" value="1"/>
</dbReference>
<dbReference type="HOGENOM" id="CLU_373580_0_0_1"/>
<evidence type="ECO:0000256" key="4">
    <source>
        <dbReference type="ARBA" id="ARBA00022679"/>
    </source>
</evidence>
<dbReference type="InterPro" id="IPR000182">
    <property type="entry name" value="GNAT_dom"/>
</dbReference>